<dbReference type="EMBL" id="BARU01015613">
    <property type="protein sequence ID" value="GAH53635.1"/>
    <property type="molecule type" value="Genomic_DNA"/>
</dbReference>
<evidence type="ECO:0008006" key="2">
    <source>
        <dbReference type="Google" id="ProtNLM"/>
    </source>
</evidence>
<dbReference type="SUPFAM" id="SSF53448">
    <property type="entry name" value="Nucleotide-diphospho-sugar transferases"/>
    <property type="match status" value="1"/>
</dbReference>
<dbReference type="Gene3D" id="3.90.550.10">
    <property type="entry name" value="Spore Coat Polysaccharide Biosynthesis Protein SpsA, Chain A"/>
    <property type="match status" value="1"/>
</dbReference>
<name>X1H999_9ZZZZ</name>
<reference evidence="1" key="1">
    <citation type="journal article" date="2014" name="Front. Microbiol.">
        <title>High frequency of phylogenetically diverse reductive dehalogenase-homologous genes in deep subseafloor sedimentary metagenomes.</title>
        <authorList>
            <person name="Kawai M."/>
            <person name="Futagami T."/>
            <person name="Toyoda A."/>
            <person name="Takaki Y."/>
            <person name="Nishi S."/>
            <person name="Hori S."/>
            <person name="Arai W."/>
            <person name="Tsubouchi T."/>
            <person name="Morono Y."/>
            <person name="Uchiyama I."/>
            <person name="Ito T."/>
            <person name="Fujiyama A."/>
            <person name="Inagaki F."/>
            <person name="Takami H."/>
        </authorList>
    </citation>
    <scope>NUCLEOTIDE SEQUENCE</scope>
    <source>
        <strain evidence="1">Expedition CK06-06</strain>
    </source>
</reference>
<comment type="caution">
    <text evidence="1">The sequence shown here is derived from an EMBL/GenBank/DDBJ whole genome shotgun (WGS) entry which is preliminary data.</text>
</comment>
<protein>
    <recommendedName>
        <fullName evidence="2">Nucleotidyl transferase domain-containing protein</fullName>
    </recommendedName>
</protein>
<accession>X1H999</accession>
<gene>
    <name evidence="1" type="ORF">S03H2_26710</name>
</gene>
<dbReference type="InterPro" id="IPR029044">
    <property type="entry name" value="Nucleotide-diphossugar_trans"/>
</dbReference>
<dbReference type="AlphaFoldDB" id="X1H999"/>
<feature type="non-terminal residue" evidence="1">
    <location>
        <position position="1"/>
    </location>
</feature>
<sequence>RLNDIRLCLHYGASEILKYLKKKDKKPKPIGKKGKVAGIEYIVDPKPLGTGGAIRNAAKDLKKDFIVMNGDVLTNVNLSVYIKFYKKN</sequence>
<proteinExistence type="predicted"/>
<feature type="non-terminal residue" evidence="1">
    <location>
        <position position="88"/>
    </location>
</feature>
<organism evidence="1">
    <name type="scientific">marine sediment metagenome</name>
    <dbReference type="NCBI Taxonomy" id="412755"/>
    <lineage>
        <taxon>unclassified sequences</taxon>
        <taxon>metagenomes</taxon>
        <taxon>ecological metagenomes</taxon>
    </lineage>
</organism>
<evidence type="ECO:0000313" key="1">
    <source>
        <dbReference type="EMBL" id="GAH53635.1"/>
    </source>
</evidence>